<dbReference type="Gene3D" id="1.10.10.10">
    <property type="entry name" value="Winged helix-like DNA-binding domain superfamily/Winged helix DNA-binding domain"/>
    <property type="match status" value="1"/>
</dbReference>
<keyword evidence="2" id="KW-0805">Transcription regulation</keyword>
<dbReference type="GO" id="GO:0003700">
    <property type="term" value="F:DNA-binding transcription factor activity"/>
    <property type="evidence" value="ECO:0007669"/>
    <property type="project" value="InterPro"/>
</dbReference>
<accession>A0A1H2WDE6</accession>
<dbReference type="InterPro" id="IPR036390">
    <property type="entry name" value="WH_DNA-bd_sf"/>
</dbReference>
<evidence type="ECO:0000256" key="2">
    <source>
        <dbReference type="ARBA" id="ARBA00023015"/>
    </source>
</evidence>
<dbReference type="AlphaFoldDB" id="A0A1H2WDE6"/>
<dbReference type="PRINTS" id="PR00039">
    <property type="entry name" value="HTHLYSR"/>
</dbReference>
<dbReference type="Proteomes" id="UP000183400">
    <property type="component" value="Unassembled WGS sequence"/>
</dbReference>
<evidence type="ECO:0000256" key="4">
    <source>
        <dbReference type="ARBA" id="ARBA00023163"/>
    </source>
</evidence>
<gene>
    <name evidence="6" type="ORF">SAMN05444358_1011752</name>
</gene>
<dbReference type="OrthoDB" id="9815174at2"/>
<reference evidence="7" key="1">
    <citation type="submission" date="2016-10" db="EMBL/GenBank/DDBJ databases">
        <authorList>
            <person name="Varghese N."/>
            <person name="Submissions S."/>
        </authorList>
    </citation>
    <scope>NUCLEOTIDE SEQUENCE [LARGE SCALE GENOMIC DNA]</scope>
    <source>
        <strain evidence="7">DSM 27839</strain>
    </source>
</reference>
<name>A0A1H2WDE6_9RHOB</name>
<keyword evidence="3 6" id="KW-0238">DNA-binding</keyword>
<dbReference type="Pfam" id="PF03466">
    <property type="entry name" value="LysR_substrate"/>
    <property type="match status" value="1"/>
</dbReference>
<dbReference type="STRING" id="985054.SAMN05444358_1011752"/>
<dbReference type="GO" id="GO:0003677">
    <property type="term" value="F:DNA binding"/>
    <property type="evidence" value="ECO:0007669"/>
    <property type="project" value="UniProtKB-KW"/>
</dbReference>
<protein>
    <submittedName>
        <fullName evidence="6">DNA-binding transcriptional regulator, LysR family</fullName>
    </submittedName>
</protein>
<keyword evidence="7" id="KW-1185">Reference proteome</keyword>
<dbReference type="InterPro" id="IPR036388">
    <property type="entry name" value="WH-like_DNA-bd_sf"/>
</dbReference>
<dbReference type="SUPFAM" id="SSF53850">
    <property type="entry name" value="Periplasmic binding protein-like II"/>
    <property type="match status" value="1"/>
</dbReference>
<dbReference type="PROSITE" id="PS50931">
    <property type="entry name" value="HTH_LYSR"/>
    <property type="match status" value="1"/>
</dbReference>
<keyword evidence="4" id="KW-0804">Transcription</keyword>
<evidence type="ECO:0000259" key="5">
    <source>
        <dbReference type="PROSITE" id="PS50931"/>
    </source>
</evidence>
<sequence>MELRQLQCFVAVAEELHFRKAGERLGLSQPALSDRISALEHELGFALFFRTTRQVSLTQAGSEFLRDAKRILADIDKSVSKARHTADSGLRTLRVSGVDEAISMLLPPALMEFRKRHPSVHVDILEISSSDYHTQELANHRTDIAFVRKPPEEEYLKADLLYQQGAVVVLPSSSELAGRDTLSAADIRDHPIVGFPKHARPILHDLHWSSYRAHGWQPDIACEVIDKSTMLQLVAHGVGIGLAPAWIRALAPAHLSCIPYQTDGESIELYIARRAAENSKMVDEFVDVVKEVSSGLHPVGAGQ</sequence>
<evidence type="ECO:0000313" key="6">
    <source>
        <dbReference type="EMBL" id="SDW78547.1"/>
    </source>
</evidence>
<comment type="similarity">
    <text evidence="1">Belongs to the LysR transcriptional regulatory family.</text>
</comment>
<dbReference type="SUPFAM" id="SSF46785">
    <property type="entry name" value="Winged helix' DNA-binding domain"/>
    <property type="match status" value="1"/>
</dbReference>
<dbReference type="Pfam" id="PF00126">
    <property type="entry name" value="HTH_1"/>
    <property type="match status" value="1"/>
</dbReference>
<dbReference type="RefSeq" id="WP_074736078.1">
    <property type="nucleotide sequence ID" value="NZ_FNNP01000001.1"/>
</dbReference>
<dbReference type="FunFam" id="1.10.10.10:FF:000001">
    <property type="entry name" value="LysR family transcriptional regulator"/>
    <property type="match status" value="1"/>
</dbReference>
<dbReference type="GO" id="GO:0032993">
    <property type="term" value="C:protein-DNA complex"/>
    <property type="evidence" value="ECO:0007669"/>
    <property type="project" value="TreeGrafter"/>
</dbReference>
<dbReference type="EMBL" id="FNNP01000001">
    <property type="protein sequence ID" value="SDW78547.1"/>
    <property type="molecule type" value="Genomic_DNA"/>
</dbReference>
<proteinExistence type="inferred from homology"/>
<dbReference type="Gene3D" id="3.40.190.10">
    <property type="entry name" value="Periplasmic binding protein-like II"/>
    <property type="match status" value="2"/>
</dbReference>
<evidence type="ECO:0000256" key="1">
    <source>
        <dbReference type="ARBA" id="ARBA00009437"/>
    </source>
</evidence>
<dbReference type="PANTHER" id="PTHR30346:SF0">
    <property type="entry name" value="HCA OPERON TRANSCRIPTIONAL ACTIVATOR HCAR"/>
    <property type="match status" value="1"/>
</dbReference>
<dbReference type="InterPro" id="IPR005119">
    <property type="entry name" value="LysR_subst-bd"/>
</dbReference>
<evidence type="ECO:0000313" key="7">
    <source>
        <dbReference type="Proteomes" id="UP000183400"/>
    </source>
</evidence>
<feature type="domain" description="HTH lysR-type" evidence="5">
    <location>
        <begin position="1"/>
        <end position="58"/>
    </location>
</feature>
<evidence type="ECO:0000256" key="3">
    <source>
        <dbReference type="ARBA" id="ARBA00023125"/>
    </source>
</evidence>
<dbReference type="CDD" id="cd08414">
    <property type="entry name" value="PBP2_LTTR_aromatics_like"/>
    <property type="match status" value="1"/>
</dbReference>
<organism evidence="6 7">
    <name type="scientific">Ruegeria halocynthiae</name>
    <dbReference type="NCBI Taxonomy" id="985054"/>
    <lineage>
        <taxon>Bacteria</taxon>
        <taxon>Pseudomonadati</taxon>
        <taxon>Pseudomonadota</taxon>
        <taxon>Alphaproteobacteria</taxon>
        <taxon>Rhodobacterales</taxon>
        <taxon>Roseobacteraceae</taxon>
        <taxon>Ruegeria</taxon>
    </lineage>
</organism>
<dbReference type="InterPro" id="IPR000847">
    <property type="entry name" value="LysR_HTH_N"/>
</dbReference>
<dbReference type="PANTHER" id="PTHR30346">
    <property type="entry name" value="TRANSCRIPTIONAL DUAL REGULATOR HCAR-RELATED"/>
    <property type="match status" value="1"/>
</dbReference>